<dbReference type="Proteomes" id="UP000006263">
    <property type="component" value="Unassembled WGS sequence"/>
</dbReference>
<comment type="caution">
    <text evidence="1">The sequence shown here is derived from an EMBL/GenBank/DDBJ whole genome shotgun (WGS) entry which is preliminary data.</text>
</comment>
<protein>
    <submittedName>
        <fullName evidence="1">Uncharacterized protein</fullName>
    </submittedName>
</protein>
<name>K6YN09_9ALTE</name>
<evidence type="ECO:0000313" key="1">
    <source>
        <dbReference type="EMBL" id="GAC25356.1"/>
    </source>
</evidence>
<sequence length="44" mass="5249">MFPEVSTTVVNTRSEKGASSYEFLEYQSNYLRLNVREDIQYKVR</sequence>
<proteinExistence type="predicted"/>
<evidence type="ECO:0000313" key="2">
    <source>
        <dbReference type="Proteomes" id="UP000006263"/>
    </source>
</evidence>
<gene>
    <name evidence="1" type="ORF">GMES_3067</name>
</gene>
<dbReference type="EMBL" id="BAEP01000060">
    <property type="protein sequence ID" value="GAC25356.1"/>
    <property type="molecule type" value="Genomic_DNA"/>
</dbReference>
<dbReference type="AlphaFoldDB" id="K6YN09"/>
<reference evidence="1 2" key="1">
    <citation type="journal article" date="2017" name="Antonie Van Leeuwenhoek">
        <title>Rhizobium rhizosphaerae sp. nov., a novel species isolated from rice rhizosphere.</title>
        <authorList>
            <person name="Zhao J.J."/>
            <person name="Zhang J."/>
            <person name="Zhang R.J."/>
            <person name="Zhang C.W."/>
            <person name="Yin H.Q."/>
            <person name="Zhang X.X."/>
        </authorList>
    </citation>
    <scope>NUCLEOTIDE SEQUENCE [LARGE SCALE GENOMIC DNA]</scope>
    <source>
        <strain evidence="1 2">KMM 241</strain>
    </source>
</reference>
<accession>K6YN09</accession>
<organism evidence="1 2">
    <name type="scientific">Paraglaciecola mesophila KMM 241</name>
    <dbReference type="NCBI Taxonomy" id="1128912"/>
    <lineage>
        <taxon>Bacteria</taxon>
        <taxon>Pseudomonadati</taxon>
        <taxon>Pseudomonadota</taxon>
        <taxon>Gammaproteobacteria</taxon>
        <taxon>Alteromonadales</taxon>
        <taxon>Alteromonadaceae</taxon>
        <taxon>Paraglaciecola</taxon>
    </lineage>
</organism>